<evidence type="ECO:0000259" key="12">
    <source>
        <dbReference type="PROSITE" id="PS50110"/>
    </source>
</evidence>
<feature type="domain" description="HTH araC/xylS-type" evidence="10">
    <location>
        <begin position="1272"/>
        <end position="1371"/>
    </location>
</feature>
<dbReference type="PROSITE" id="PS50109">
    <property type="entry name" value="HIS_KIN"/>
    <property type="match status" value="1"/>
</dbReference>
<dbReference type="GO" id="GO:0003700">
    <property type="term" value="F:DNA-binding transcription factor activity"/>
    <property type="evidence" value="ECO:0007669"/>
    <property type="project" value="InterPro"/>
</dbReference>
<dbReference type="InterPro" id="IPR013783">
    <property type="entry name" value="Ig-like_fold"/>
</dbReference>
<dbReference type="FunFam" id="1.10.10.60:FF:000284">
    <property type="entry name" value="Two-component system sensor histidine kinase/response regulator"/>
    <property type="match status" value="1"/>
</dbReference>
<evidence type="ECO:0000256" key="4">
    <source>
        <dbReference type="ARBA" id="ARBA00023015"/>
    </source>
</evidence>
<dbReference type="SUPFAM" id="SSF63829">
    <property type="entry name" value="Calcium-dependent phosphotriesterase"/>
    <property type="match status" value="1"/>
</dbReference>
<dbReference type="STRING" id="388280.SAMN04488057_106129"/>
<proteinExistence type="predicted"/>
<dbReference type="Gene3D" id="3.40.50.2300">
    <property type="match status" value="1"/>
</dbReference>
<keyword evidence="6" id="KW-0804">Transcription</keyword>
<dbReference type="SUPFAM" id="SSF50998">
    <property type="entry name" value="Quinoprotein alcohol dehydrogenase-like"/>
    <property type="match status" value="1"/>
</dbReference>
<reference evidence="13 14" key="1">
    <citation type="submission" date="2016-11" db="EMBL/GenBank/DDBJ databases">
        <authorList>
            <person name="Jaros S."/>
            <person name="Januszkiewicz K."/>
            <person name="Wedrychowicz H."/>
        </authorList>
    </citation>
    <scope>NUCLEOTIDE SEQUENCE [LARGE SCALE GENOMIC DNA]</scope>
    <source>
        <strain evidence="13 14">CGMCC 1.6102</strain>
    </source>
</reference>
<dbReference type="SMART" id="SM00387">
    <property type="entry name" value="HATPase_c"/>
    <property type="match status" value="1"/>
</dbReference>
<dbReference type="SMART" id="SM00342">
    <property type="entry name" value="HTH_ARAC"/>
    <property type="match status" value="1"/>
</dbReference>
<dbReference type="InterPro" id="IPR018060">
    <property type="entry name" value="HTH_AraC"/>
</dbReference>
<keyword evidence="14" id="KW-1185">Reference proteome</keyword>
<dbReference type="Gene3D" id="3.30.565.10">
    <property type="entry name" value="Histidine kinase-like ATPase, C-terminal domain"/>
    <property type="match status" value="1"/>
</dbReference>
<dbReference type="PROSITE" id="PS01124">
    <property type="entry name" value="HTH_ARAC_FAMILY_2"/>
    <property type="match status" value="1"/>
</dbReference>
<dbReference type="SMART" id="SM00448">
    <property type="entry name" value="REC"/>
    <property type="match status" value="1"/>
</dbReference>
<dbReference type="SUPFAM" id="SSF55874">
    <property type="entry name" value="ATPase domain of HSP90 chaperone/DNA topoisomerase II/histidine kinase"/>
    <property type="match status" value="1"/>
</dbReference>
<feature type="modified residue" description="4-aspartylphosphate" evidence="7">
    <location>
        <position position="1173"/>
    </location>
</feature>
<dbReference type="Pfam" id="PF07494">
    <property type="entry name" value="Reg_prop"/>
    <property type="match status" value="6"/>
</dbReference>
<organism evidence="13 14">
    <name type="scientific">Cyclobacterium lianum</name>
    <dbReference type="NCBI Taxonomy" id="388280"/>
    <lineage>
        <taxon>Bacteria</taxon>
        <taxon>Pseudomonadati</taxon>
        <taxon>Bacteroidota</taxon>
        <taxon>Cytophagia</taxon>
        <taxon>Cytophagales</taxon>
        <taxon>Cyclobacteriaceae</taxon>
        <taxon>Cyclobacterium</taxon>
    </lineage>
</organism>
<feature type="coiled-coil region" evidence="8">
    <location>
        <begin position="919"/>
        <end position="949"/>
    </location>
</feature>
<keyword evidence="8" id="KW-0175">Coiled coil</keyword>
<dbReference type="Gene3D" id="1.10.287.130">
    <property type="match status" value="1"/>
</dbReference>
<evidence type="ECO:0000256" key="8">
    <source>
        <dbReference type="SAM" id="Coils"/>
    </source>
</evidence>
<evidence type="ECO:0000256" key="7">
    <source>
        <dbReference type="PROSITE-ProRule" id="PRU00169"/>
    </source>
</evidence>
<dbReference type="InterPro" id="IPR015943">
    <property type="entry name" value="WD40/YVTN_repeat-like_dom_sf"/>
</dbReference>
<evidence type="ECO:0000256" key="3">
    <source>
        <dbReference type="ARBA" id="ARBA00022553"/>
    </source>
</evidence>
<keyword evidence="9" id="KW-0472">Membrane</keyword>
<dbReference type="InterPro" id="IPR004358">
    <property type="entry name" value="Sig_transdc_His_kin-like_C"/>
</dbReference>
<dbReference type="PANTHER" id="PTHR43547">
    <property type="entry name" value="TWO-COMPONENT HISTIDINE KINASE"/>
    <property type="match status" value="1"/>
</dbReference>
<gene>
    <name evidence="13" type="ORF">SAMN04488057_106129</name>
</gene>
<dbReference type="SUPFAM" id="SSF47384">
    <property type="entry name" value="Homodimeric domain of signal transducing histidine kinase"/>
    <property type="match status" value="1"/>
</dbReference>
<dbReference type="Gene3D" id="2.130.10.10">
    <property type="entry name" value="YVTN repeat-like/Quinoprotein amine dehydrogenase"/>
    <property type="match status" value="3"/>
</dbReference>
<dbReference type="InterPro" id="IPR011110">
    <property type="entry name" value="Reg_prop"/>
</dbReference>
<dbReference type="PANTHER" id="PTHR43547:SF2">
    <property type="entry name" value="HYBRID SIGNAL TRANSDUCTION HISTIDINE KINASE C"/>
    <property type="match status" value="1"/>
</dbReference>
<evidence type="ECO:0000313" key="13">
    <source>
        <dbReference type="EMBL" id="SHN08437.1"/>
    </source>
</evidence>
<dbReference type="InterPro" id="IPR011047">
    <property type="entry name" value="Quinoprotein_ADH-like_sf"/>
</dbReference>
<evidence type="ECO:0000313" key="14">
    <source>
        <dbReference type="Proteomes" id="UP000184513"/>
    </source>
</evidence>
<accession>A0A1M7NW63</accession>
<dbReference type="SUPFAM" id="SSF52172">
    <property type="entry name" value="CheY-like"/>
    <property type="match status" value="1"/>
</dbReference>
<dbReference type="Pfam" id="PF00512">
    <property type="entry name" value="HisKA"/>
    <property type="match status" value="1"/>
</dbReference>
<dbReference type="InterPro" id="IPR036890">
    <property type="entry name" value="HATPase_C_sf"/>
</dbReference>
<dbReference type="SUPFAM" id="SSF46689">
    <property type="entry name" value="Homeodomain-like"/>
    <property type="match status" value="1"/>
</dbReference>
<dbReference type="InterPro" id="IPR009057">
    <property type="entry name" value="Homeodomain-like_sf"/>
</dbReference>
<evidence type="ECO:0000259" key="11">
    <source>
        <dbReference type="PROSITE" id="PS50109"/>
    </source>
</evidence>
<dbReference type="InterPro" id="IPR005467">
    <property type="entry name" value="His_kinase_dom"/>
</dbReference>
<evidence type="ECO:0000256" key="2">
    <source>
        <dbReference type="ARBA" id="ARBA00012438"/>
    </source>
</evidence>
<feature type="transmembrane region" description="Helical" evidence="9">
    <location>
        <begin position="821"/>
        <end position="842"/>
    </location>
</feature>
<keyword evidence="4" id="KW-0805">Transcription regulation</keyword>
<evidence type="ECO:0000256" key="5">
    <source>
        <dbReference type="ARBA" id="ARBA00023125"/>
    </source>
</evidence>
<dbReference type="PRINTS" id="PR00344">
    <property type="entry name" value="BCTRLSENSOR"/>
</dbReference>
<evidence type="ECO:0000256" key="1">
    <source>
        <dbReference type="ARBA" id="ARBA00000085"/>
    </source>
</evidence>
<dbReference type="EMBL" id="FRCY01000006">
    <property type="protein sequence ID" value="SHN08437.1"/>
    <property type="molecule type" value="Genomic_DNA"/>
</dbReference>
<dbReference type="CDD" id="cd17574">
    <property type="entry name" value="REC_OmpR"/>
    <property type="match status" value="1"/>
</dbReference>
<dbReference type="PROSITE" id="PS50110">
    <property type="entry name" value="RESPONSE_REGULATORY"/>
    <property type="match status" value="1"/>
</dbReference>
<dbReference type="PROSITE" id="PS00041">
    <property type="entry name" value="HTH_ARAC_FAMILY_1"/>
    <property type="match status" value="1"/>
</dbReference>
<dbReference type="RefSeq" id="WP_073094776.1">
    <property type="nucleotide sequence ID" value="NZ_FRCY01000006.1"/>
</dbReference>
<name>A0A1M7NW63_9BACT</name>
<dbReference type="EC" id="2.7.13.3" evidence="2"/>
<dbReference type="InterPro" id="IPR018062">
    <property type="entry name" value="HTH_AraC-typ_CS"/>
</dbReference>
<keyword evidence="13" id="KW-0808">Transferase</keyword>
<evidence type="ECO:0000256" key="6">
    <source>
        <dbReference type="ARBA" id="ARBA00023163"/>
    </source>
</evidence>
<keyword evidence="5" id="KW-0238">DNA-binding</keyword>
<dbReference type="CDD" id="cd00082">
    <property type="entry name" value="HisKA"/>
    <property type="match status" value="1"/>
</dbReference>
<keyword evidence="9" id="KW-1133">Transmembrane helix</keyword>
<sequence>MNTPNTLLLLLAFLLLGIQLKGADRPEITFRKLKTSPSLSSGNVQAIFQDPDGYLWFGTNNGLNRFDGTSLKVYFRDEGDSTTISGSSIYDIFQGPEGNLWIKDYDRIFNVYLRDREVFEADMSGLKEKYALRSAEISKVFEDSRGDFWFLHPYEGITYYNSQRRKSTYLFHKPTAEGSLSHNAVSDIQEDPDGNFWVIYSHGWVDILSGERLKVINSFRILAEAEAQQAYNFKLVIDQSGDAWAFSPDFALGVFAISGADLSVKNIHDRSSPLKLNNSLVKSILVYSEDEIWLGTDHGGINIIDKRKNEIRYVIHQPDQVQTLSHNAIYALFKDKDGIVWVGTHKRGIDMYHPHFSRFGLVKRTMATANPAAKNDVNAFEEWTAGRIVVGSNGGGLWIYDQETGNCRDFLKESRYTGDLPPADLVVVDLYKDSSGILWIGTYQNGLYSVDGTVFTQYLASQENPESLKDNNVWKIFEDSRKRLWIGTLREGLFLLDRKKGTFTQYTSEGEGILLNNEYITAINEDSAGNIWVGGSLGIDVFHPERGYQHYFPGNEHDSSGLSSNTISEIVEDPYGMIWVSTENGLFYYESASGMFRGFDQSNGLDNHFLVSLVSDDSGNLWLGSQDGLTYAEVDRSQEDLDLKFRFFTGGDGLQGNYFNKNSAFLSSTGLVYFGGSDGINYLHPECFPFNDTEPEVVFTSFSLFNHPIAVNQEVNGRIIIPTVLDRSRSIQLKHHENIFSVSFSSLNYLSPEKSSFLYRLDGFSREWVEISKPPFEVSFTNLDPGKYTLMVKAANPDGVSGKETATLEIEILYPFWQTPLAYLAYGLILIVCFILAWRWFVYQERQRLRRQEEIKENRRLAELDQMKSRFFANVSHEFKTPLTLILAPIEKMVKDKSAVAETFQFRTIQKNAQKLLFMVNQLLEIRNVENERLQLERKEGDMVAFTEEKVRTFRSLSIHKQIGLTFSSNVRNLPTNFDPDKMETVLYNLLSNAFKFTIQGGEVNVSLEFQQHGLSQGLLLIKIRDSGIGIPEEIQDKIFDRYFTLGMEGNQGTGIGLSLVQEFARLHGGDVTLESKQGHGTLFVLSLPITLREGYLVWEEFFLDTGRDELISAPNDQEHTALPHLLLVEDNHELRHYLAEILNENYKVEQAEHGKEALEKAHRNIPDIILSDILMPVMDGIAMCRAIRSDIKTSHVPVVLLTAKTAEEDHLQGLESGCNLYLEKPFNLEILLSSLKNLLEERSRLQKHYRKVISVHTSEAEIESLDDKLIQEAVALVEKEIENPEFSVEILSRKLGMSRVHLYKKINSLTGQSPLEFIRSIRLQRAAQLLEMNQYTISEVAYMVGYNNAKYFSKHFKANYGKLPSQFQKTNRKA</sequence>
<keyword evidence="9" id="KW-0812">Transmembrane</keyword>
<dbReference type="GO" id="GO:0043565">
    <property type="term" value="F:sequence-specific DNA binding"/>
    <property type="evidence" value="ECO:0007669"/>
    <property type="project" value="InterPro"/>
</dbReference>
<dbReference type="GO" id="GO:0000155">
    <property type="term" value="F:phosphorelay sensor kinase activity"/>
    <property type="evidence" value="ECO:0007669"/>
    <property type="project" value="InterPro"/>
</dbReference>
<dbReference type="Pfam" id="PF02518">
    <property type="entry name" value="HATPase_c"/>
    <property type="match status" value="1"/>
</dbReference>
<dbReference type="InterPro" id="IPR003594">
    <property type="entry name" value="HATPase_dom"/>
</dbReference>
<comment type="catalytic activity">
    <reaction evidence="1">
        <text>ATP + protein L-histidine = ADP + protein N-phospho-L-histidine.</text>
        <dbReference type="EC" id="2.7.13.3"/>
    </reaction>
</comment>
<evidence type="ECO:0000259" key="10">
    <source>
        <dbReference type="PROSITE" id="PS01124"/>
    </source>
</evidence>
<dbReference type="SMART" id="SM00388">
    <property type="entry name" value="HisKA"/>
    <property type="match status" value="1"/>
</dbReference>
<feature type="domain" description="Response regulatory" evidence="12">
    <location>
        <begin position="1125"/>
        <end position="1240"/>
    </location>
</feature>
<evidence type="ECO:0000256" key="9">
    <source>
        <dbReference type="SAM" id="Phobius"/>
    </source>
</evidence>
<keyword evidence="13" id="KW-0418">Kinase</keyword>
<dbReference type="Pfam" id="PF12833">
    <property type="entry name" value="HTH_18"/>
    <property type="match status" value="1"/>
</dbReference>
<dbReference type="Proteomes" id="UP000184513">
    <property type="component" value="Unassembled WGS sequence"/>
</dbReference>
<keyword evidence="3 7" id="KW-0597">Phosphoprotein</keyword>
<dbReference type="Gene3D" id="2.60.40.10">
    <property type="entry name" value="Immunoglobulins"/>
    <property type="match status" value="1"/>
</dbReference>
<feature type="domain" description="Histidine kinase" evidence="11">
    <location>
        <begin position="874"/>
        <end position="1092"/>
    </location>
</feature>
<dbReference type="InterPro" id="IPR011123">
    <property type="entry name" value="Y_Y_Y"/>
</dbReference>
<dbReference type="InterPro" id="IPR036097">
    <property type="entry name" value="HisK_dim/P_sf"/>
</dbReference>
<dbReference type="InterPro" id="IPR001789">
    <property type="entry name" value="Sig_transdc_resp-reg_receiver"/>
</dbReference>
<dbReference type="InterPro" id="IPR011006">
    <property type="entry name" value="CheY-like_superfamily"/>
</dbReference>
<dbReference type="Gene3D" id="1.10.10.60">
    <property type="entry name" value="Homeodomain-like"/>
    <property type="match status" value="1"/>
</dbReference>
<dbReference type="InterPro" id="IPR003661">
    <property type="entry name" value="HisK_dim/P_dom"/>
</dbReference>
<dbReference type="Pfam" id="PF07495">
    <property type="entry name" value="Y_Y_Y"/>
    <property type="match status" value="1"/>
</dbReference>
<protein>
    <recommendedName>
        <fullName evidence="2">histidine kinase</fullName>
        <ecNumber evidence="2">2.7.13.3</ecNumber>
    </recommendedName>
</protein>
<dbReference type="Pfam" id="PF00072">
    <property type="entry name" value="Response_reg"/>
    <property type="match status" value="1"/>
</dbReference>